<evidence type="ECO:0008006" key="4">
    <source>
        <dbReference type="Google" id="ProtNLM"/>
    </source>
</evidence>
<feature type="region of interest" description="Disordered" evidence="1">
    <location>
        <begin position="270"/>
        <end position="290"/>
    </location>
</feature>
<name>A0ABQ5DQ16_9ASTR</name>
<keyword evidence="3" id="KW-1185">Reference proteome</keyword>
<organism evidence="2 3">
    <name type="scientific">Tanacetum coccineum</name>
    <dbReference type="NCBI Taxonomy" id="301880"/>
    <lineage>
        <taxon>Eukaryota</taxon>
        <taxon>Viridiplantae</taxon>
        <taxon>Streptophyta</taxon>
        <taxon>Embryophyta</taxon>
        <taxon>Tracheophyta</taxon>
        <taxon>Spermatophyta</taxon>
        <taxon>Magnoliopsida</taxon>
        <taxon>eudicotyledons</taxon>
        <taxon>Gunneridae</taxon>
        <taxon>Pentapetalae</taxon>
        <taxon>asterids</taxon>
        <taxon>campanulids</taxon>
        <taxon>Asterales</taxon>
        <taxon>Asteraceae</taxon>
        <taxon>Asteroideae</taxon>
        <taxon>Anthemideae</taxon>
        <taxon>Anthemidinae</taxon>
        <taxon>Tanacetum</taxon>
    </lineage>
</organism>
<proteinExistence type="predicted"/>
<evidence type="ECO:0000256" key="1">
    <source>
        <dbReference type="SAM" id="MobiDB-lite"/>
    </source>
</evidence>
<reference evidence="2" key="1">
    <citation type="journal article" date="2022" name="Int. J. Mol. Sci.">
        <title>Draft Genome of Tanacetum Coccineum: Genomic Comparison of Closely Related Tanacetum-Family Plants.</title>
        <authorList>
            <person name="Yamashiro T."/>
            <person name="Shiraishi A."/>
            <person name="Nakayama K."/>
            <person name="Satake H."/>
        </authorList>
    </citation>
    <scope>NUCLEOTIDE SEQUENCE</scope>
</reference>
<dbReference type="Proteomes" id="UP001151760">
    <property type="component" value="Unassembled WGS sequence"/>
</dbReference>
<comment type="caution">
    <text evidence="2">The sequence shown here is derived from an EMBL/GenBank/DDBJ whole genome shotgun (WGS) entry which is preliminary data.</text>
</comment>
<protein>
    <recommendedName>
        <fullName evidence="4">Reverse transcriptase Ty1/copia-type domain-containing protein</fullName>
    </recommendedName>
</protein>
<gene>
    <name evidence="2" type="ORF">Tco_0941082</name>
</gene>
<reference evidence="2" key="2">
    <citation type="submission" date="2022-01" db="EMBL/GenBank/DDBJ databases">
        <authorList>
            <person name="Yamashiro T."/>
            <person name="Shiraishi A."/>
            <person name="Satake H."/>
            <person name="Nakayama K."/>
        </authorList>
    </citation>
    <scope>NUCLEOTIDE SEQUENCE</scope>
</reference>
<evidence type="ECO:0000313" key="3">
    <source>
        <dbReference type="Proteomes" id="UP001151760"/>
    </source>
</evidence>
<accession>A0ABQ5DQ16</accession>
<sequence>MVSTSPSFSQTIPEAQYLVISNDVEEENQDLDVAHMNNNPFFGIPIPENNSEASSSSNVIPTIVHTATPNSEHVTKWTKDHPLDNIIGELERPVSTRLQLHEQAIFFWNVVPYPEKVLGSYFKMDLQGNLMNWRNLKKKCSLVTPCLPSRRRIWILRNPCASARLDAIRMFFANDAHKNISSTSFLRRHSRTHSAAKKFVIQLSGEFSKGTVDPTLFIRRQGKDILLIKIYVDDIIFATKYFTKSQSHRVIFLNQSKYALESLKKYGMESSDPVDTPMVEKSKLDEDPQEESHDTYTLMWNAKPTKKHLHAVKRIFKYLRGTINRGLWYLRNSSIALTAYADAESWQVAKMLTNPMDENHSLLTMALDSIKFQCTVITKELLPYAATIVSSSGHLRLRPLGEKEIEFHINKLGSEVLPEETQNNWSDESCRIVCQNWRDLPRDIPLDSVVVLRYEKRSKSKNKGKVSTEMELVLEQNKVDPHGFKGYSNQTRANDKAIFVPLLLTVLMHDT</sequence>
<dbReference type="EMBL" id="BQNB010015543">
    <property type="protein sequence ID" value="GJT41217.1"/>
    <property type="molecule type" value="Genomic_DNA"/>
</dbReference>
<evidence type="ECO:0000313" key="2">
    <source>
        <dbReference type="EMBL" id="GJT41217.1"/>
    </source>
</evidence>
<feature type="compositionally biased region" description="Basic and acidic residues" evidence="1">
    <location>
        <begin position="278"/>
        <end position="290"/>
    </location>
</feature>